<accession>A0A9N7UW31</accession>
<proteinExistence type="predicted"/>
<protein>
    <submittedName>
        <fullName evidence="2">Uncharacterized protein</fullName>
    </submittedName>
</protein>
<feature type="region of interest" description="Disordered" evidence="1">
    <location>
        <begin position="658"/>
        <end position="737"/>
    </location>
</feature>
<feature type="compositionally biased region" description="Gly residues" evidence="1">
    <location>
        <begin position="235"/>
        <end position="244"/>
    </location>
</feature>
<dbReference type="Proteomes" id="UP001153269">
    <property type="component" value="Unassembled WGS sequence"/>
</dbReference>
<keyword evidence="3" id="KW-1185">Reference proteome</keyword>
<feature type="compositionally biased region" description="Basic and acidic residues" evidence="1">
    <location>
        <begin position="703"/>
        <end position="737"/>
    </location>
</feature>
<organism evidence="2 3">
    <name type="scientific">Pleuronectes platessa</name>
    <name type="common">European plaice</name>
    <dbReference type="NCBI Taxonomy" id="8262"/>
    <lineage>
        <taxon>Eukaryota</taxon>
        <taxon>Metazoa</taxon>
        <taxon>Chordata</taxon>
        <taxon>Craniata</taxon>
        <taxon>Vertebrata</taxon>
        <taxon>Euteleostomi</taxon>
        <taxon>Actinopterygii</taxon>
        <taxon>Neopterygii</taxon>
        <taxon>Teleostei</taxon>
        <taxon>Neoteleostei</taxon>
        <taxon>Acanthomorphata</taxon>
        <taxon>Carangaria</taxon>
        <taxon>Pleuronectiformes</taxon>
        <taxon>Pleuronectoidei</taxon>
        <taxon>Pleuronectidae</taxon>
        <taxon>Pleuronectes</taxon>
    </lineage>
</organism>
<feature type="compositionally biased region" description="Acidic residues" evidence="1">
    <location>
        <begin position="572"/>
        <end position="595"/>
    </location>
</feature>
<feature type="compositionally biased region" description="Basic and acidic residues" evidence="1">
    <location>
        <begin position="98"/>
        <end position="116"/>
    </location>
</feature>
<feature type="compositionally biased region" description="Basic and acidic residues" evidence="1">
    <location>
        <begin position="658"/>
        <end position="694"/>
    </location>
</feature>
<feature type="compositionally biased region" description="Low complexity" evidence="1">
    <location>
        <begin position="157"/>
        <end position="167"/>
    </location>
</feature>
<feature type="compositionally biased region" description="Polar residues" evidence="1">
    <location>
        <begin position="472"/>
        <end position="481"/>
    </location>
</feature>
<feature type="region of interest" description="Disordered" evidence="1">
    <location>
        <begin position="432"/>
        <end position="485"/>
    </location>
</feature>
<name>A0A9N7UW31_PLEPL</name>
<feature type="compositionally biased region" description="Polar residues" evidence="1">
    <location>
        <begin position="219"/>
        <end position="229"/>
    </location>
</feature>
<gene>
    <name evidence="2" type="ORF">PLEPLA_LOCUS28274</name>
</gene>
<dbReference type="AlphaFoldDB" id="A0A9N7UW31"/>
<dbReference type="PANTHER" id="PTHR46001:SF3">
    <property type="entry name" value="PROTEIN STILL LIFE, ISOFORM SIF TYPE 1"/>
    <property type="match status" value="1"/>
</dbReference>
<feature type="compositionally biased region" description="Low complexity" evidence="1">
    <location>
        <begin position="176"/>
        <end position="196"/>
    </location>
</feature>
<evidence type="ECO:0000313" key="3">
    <source>
        <dbReference type="Proteomes" id="UP001153269"/>
    </source>
</evidence>
<sequence>MEMIWGHLRCRPVVFICNLWQKISEPHVDSEEHATLWWLCAGAVVSDLRPQLLQRRKQLQRPHLSPWARPSAHSARTRTPVSGDRKQTPPPTSSLVPMRREAGERHRQTLEEREGEQLEAQRGSVGEREREREGAGPRHKHKKVVMGNTDSHTSFVSAAKPSCSLRSSSREEEAPSARSWWRSSQGGCRSRGRSCQNQNSSWHYEHGPRGGSMLRAASPQRNSRGSCRSQFGYPENGGEGNGIGGERKSVESGGSPKVLLSKDGSMRVEFSNSRVDPMEPQGLTGVPAISTTAASSVAEPLLRTSKGSSLSSDSSWYDSPWGGSTELADNVFVCGQIADNPTYSSTHTEVSSTPQQGVFNTFFSAQVEVVSPGFNSTLLFPAAGYNTCSSRRTEDSGIGDSVILQPDLRDFSLVSSPAASLDSVYSSHNTLPAFPTAPHPPRAASSSTLPDDVSQEEEGFSSLTLPCRRAESTSTAPATANNRKDFLKSRIRQLSDWTGSLSRKKRRIQEPSEVSVTGLSCELVGRSAASTSDLLHPPCGSRGLNHISDAQRRNIYENFMQELETSCSGAADQEELSDEEEEQEEEQEEEEDMDGGVELGGIEQLDVLFEKEQGVVRRAGWLFFKPLITVNKDGKMELVARRRWRHYWTNDLKTNDLKTNDLKTNDVKTNDLKTNDLKTNDLKTNDLKTNDLKTNDLQTNDLKTNDLKTNDLKTNDLKTNDLKTNDLKTNDLKTNDL</sequence>
<dbReference type="GO" id="GO:0007264">
    <property type="term" value="P:small GTPase-mediated signal transduction"/>
    <property type="evidence" value="ECO:0007669"/>
    <property type="project" value="InterPro"/>
</dbReference>
<dbReference type="EMBL" id="CADEAL010002458">
    <property type="protein sequence ID" value="CAB1440508.1"/>
    <property type="molecule type" value="Genomic_DNA"/>
</dbReference>
<feature type="region of interest" description="Disordered" evidence="1">
    <location>
        <begin position="57"/>
        <end position="264"/>
    </location>
</feature>
<evidence type="ECO:0000256" key="1">
    <source>
        <dbReference type="SAM" id="MobiDB-lite"/>
    </source>
</evidence>
<reference evidence="2" key="1">
    <citation type="submission" date="2020-03" db="EMBL/GenBank/DDBJ databases">
        <authorList>
            <person name="Weist P."/>
        </authorList>
    </citation>
    <scope>NUCLEOTIDE SEQUENCE</scope>
</reference>
<dbReference type="GO" id="GO:0005085">
    <property type="term" value="F:guanyl-nucleotide exchange factor activity"/>
    <property type="evidence" value="ECO:0007669"/>
    <property type="project" value="InterPro"/>
</dbReference>
<feature type="region of interest" description="Disordered" evidence="1">
    <location>
        <begin position="567"/>
        <end position="596"/>
    </location>
</feature>
<dbReference type="PANTHER" id="PTHR46001">
    <property type="entry name" value="TIAM (MAMMALIAN TUMOR INVASION AND METASTASIS FACTOR) HOMOLOG"/>
    <property type="match status" value="1"/>
</dbReference>
<dbReference type="InterPro" id="IPR043537">
    <property type="entry name" value="Tiam1/Tiam2/Sif"/>
</dbReference>
<feature type="compositionally biased region" description="Basic and acidic residues" evidence="1">
    <location>
        <begin position="125"/>
        <end position="136"/>
    </location>
</feature>
<comment type="caution">
    <text evidence="2">The sequence shown here is derived from an EMBL/GenBank/DDBJ whole genome shotgun (WGS) entry which is preliminary data.</text>
</comment>
<evidence type="ECO:0000313" key="2">
    <source>
        <dbReference type="EMBL" id="CAB1440508.1"/>
    </source>
</evidence>